<protein>
    <submittedName>
        <fullName evidence="1">Uncharacterized protein</fullName>
    </submittedName>
</protein>
<comment type="caution">
    <text evidence="1">The sequence shown here is derived from an EMBL/GenBank/DDBJ whole genome shotgun (WGS) entry which is preliminary data.</text>
</comment>
<dbReference type="Proteomes" id="UP000663844">
    <property type="component" value="Unassembled WGS sequence"/>
</dbReference>
<gene>
    <name evidence="1" type="ORF">OXD698_LOCUS41207</name>
</gene>
<proteinExistence type="predicted"/>
<evidence type="ECO:0000313" key="2">
    <source>
        <dbReference type="Proteomes" id="UP000663844"/>
    </source>
</evidence>
<sequence>MSRQEATEAATMIT</sequence>
<dbReference type="EMBL" id="CAJOAZ010009684">
    <property type="protein sequence ID" value="CAF4208001.1"/>
    <property type="molecule type" value="Genomic_DNA"/>
</dbReference>
<organism evidence="1 2">
    <name type="scientific">Adineta steineri</name>
    <dbReference type="NCBI Taxonomy" id="433720"/>
    <lineage>
        <taxon>Eukaryota</taxon>
        <taxon>Metazoa</taxon>
        <taxon>Spiralia</taxon>
        <taxon>Gnathifera</taxon>
        <taxon>Rotifera</taxon>
        <taxon>Eurotatoria</taxon>
        <taxon>Bdelloidea</taxon>
        <taxon>Adinetida</taxon>
        <taxon>Adinetidae</taxon>
        <taxon>Adineta</taxon>
    </lineage>
</organism>
<accession>A0A820BJ04</accession>
<reference evidence="1" key="1">
    <citation type="submission" date="2021-02" db="EMBL/GenBank/DDBJ databases">
        <authorList>
            <person name="Nowell W R."/>
        </authorList>
    </citation>
    <scope>NUCLEOTIDE SEQUENCE</scope>
</reference>
<name>A0A820BJ04_9BILA</name>
<feature type="non-terminal residue" evidence="1">
    <location>
        <position position="14"/>
    </location>
</feature>
<evidence type="ECO:0000313" key="1">
    <source>
        <dbReference type="EMBL" id="CAF4208001.1"/>
    </source>
</evidence>